<dbReference type="InterPro" id="IPR004919">
    <property type="entry name" value="GmrSD_N"/>
</dbReference>
<dbReference type="EMBL" id="BRVP01000009">
    <property type="protein sequence ID" value="GLB52513.1"/>
    <property type="molecule type" value="Genomic_DNA"/>
</dbReference>
<dbReference type="InterPro" id="IPR011089">
    <property type="entry name" value="GmrSD_C"/>
</dbReference>
<dbReference type="Pfam" id="PF03235">
    <property type="entry name" value="GmrSD_N"/>
    <property type="match status" value="1"/>
</dbReference>
<organism evidence="3 4">
    <name type="scientific">Neptunitalea chrysea</name>
    <dbReference type="NCBI Taxonomy" id="1647581"/>
    <lineage>
        <taxon>Bacteria</taxon>
        <taxon>Pseudomonadati</taxon>
        <taxon>Bacteroidota</taxon>
        <taxon>Flavobacteriia</taxon>
        <taxon>Flavobacteriales</taxon>
        <taxon>Flavobacteriaceae</taxon>
        <taxon>Neptunitalea</taxon>
    </lineage>
</organism>
<evidence type="ECO:0008006" key="5">
    <source>
        <dbReference type="Google" id="ProtNLM"/>
    </source>
</evidence>
<proteinExistence type="predicted"/>
<evidence type="ECO:0000313" key="3">
    <source>
        <dbReference type="EMBL" id="GLB52513.1"/>
    </source>
</evidence>
<comment type="caution">
    <text evidence="3">The sequence shown here is derived from an EMBL/GenBank/DDBJ whole genome shotgun (WGS) entry which is preliminary data.</text>
</comment>
<dbReference type="AlphaFoldDB" id="A0A9W6B825"/>
<reference evidence="3" key="1">
    <citation type="submission" date="2022-07" db="EMBL/GenBank/DDBJ databases">
        <title>Taxonomy of Novel Oxalotrophic and Methylotrophic Bacteria.</title>
        <authorList>
            <person name="Sahin N."/>
            <person name="Tani A."/>
        </authorList>
    </citation>
    <scope>NUCLEOTIDE SEQUENCE</scope>
    <source>
        <strain evidence="3">AM327</strain>
    </source>
</reference>
<keyword evidence="4" id="KW-1185">Reference proteome</keyword>
<feature type="domain" description="GmrSD restriction endonucleases C-terminal" evidence="2">
    <location>
        <begin position="517"/>
        <end position="641"/>
    </location>
</feature>
<name>A0A9W6B825_9FLAO</name>
<accession>A0A9W6B825</accession>
<dbReference type="Pfam" id="PF07510">
    <property type="entry name" value="GmrSD_C"/>
    <property type="match status" value="1"/>
</dbReference>
<evidence type="ECO:0000259" key="2">
    <source>
        <dbReference type="Pfam" id="PF07510"/>
    </source>
</evidence>
<evidence type="ECO:0000259" key="1">
    <source>
        <dbReference type="Pfam" id="PF03235"/>
    </source>
</evidence>
<dbReference type="PANTHER" id="PTHR35149:SF2">
    <property type="entry name" value="DUF262 DOMAIN-CONTAINING PROTEIN"/>
    <property type="match status" value="1"/>
</dbReference>
<sequence>MDSIASNLTDIKSIVAQEYEFNIPIYQRLYVWTEEQVKTLFEDLLTAYKADKDIYYIGGVITVNNENSDKLYDLVDGQQRFTTLWLLSNELGGNLEPFTYKNGELRLKFAIRQNVTDYFNNIGNAEHSSSNDSKDYSDLLKIGKARNQINQLILQHLKDEEEKIKFSNYIFEKVKMVLTDVPKTTDLNKLFEALNNRGEQLAHHEILKARLLNYIKNVEKRNQYAKLWQVCSVMDNYLERVIALEIGSSKDVAHIYHNGFHINDVLNLFESSNPQTTLVLSDVLEHPEQYEDIATSIKDNITHHPESNEDEFEPVRSILSFPQLLLHTLRIFLFENEDDDILRINEKELLETFDKHLLKSEIINEKFVVRFFETLFKVRYSFDRYVIKWITVSEDKEEHGIKDIYKQNQKKGGWTYYLRRLNKDSLNGMALLQSILYHSQQNTTQYWLTPFLYWMIDEKPSFNDAYYWLRQLDNTLFSSNTEHISLPERTINSMEDFLDIECDAETVFGTLENLNNSGVSFPHYWFYKIEFILWYYRGQLDKEDDWGNYKMTARNSIEHIGPQNPRDPRDKVCTESLDTMGNLVLVTRSINSEYSDKAYGVKRSMFENKKAKGSIDSLKSDLIYNEDIWNDEKAKEHFEKIMVLLNDYFHDHNLN</sequence>
<protein>
    <recommendedName>
        <fullName evidence="5">DUF262 domain-containing protein</fullName>
    </recommendedName>
</protein>
<dbReference type="RefSeq" id="WP_281753836.1">
    <property type="nucleotide sequence ID" value="NZ_BRVP01000009.1"/>
</dbReference>
<dbReference type="PANTHER" id="PTHR35149">
    <property type="entry name" value="SLL5132 PROTEIN"/>
    <property type="match status" value="1"/>
</dbReference>
<dbReference type="Proteomes" id="UP001143545">
    <property type="component" value="Unassembled WGS sequence"/>
</dbReference>
<feature type="domain" description="GmrSD restriction endonucleases N-terminal" evidence="1">
    <location>
        <begin position="12"/>
        <end position="212"/>
    </location>
</feature>
<evidence type="ECO:0000313" key="4">
    <source>
        <dbReference type="Proteomes" id="UP001143545"/>
    </source>
</evidence>
<gene>
    <name evidence="3" type="ORF">NBRC110019_15530</name>
</gene>